<reference evidence="2 3" key="1">
    <citation type="submission" date="2024-03" db="EMBL/GenBank/DDBJ databases">
        <title>Human intestinal bacterial collection.</title>
        <authorList>
            <person name="Pauvert C."/>
            <person name="Hitch T.C.A."/>
            <person name="Clavel T."/>
        </authorList>
    </citation>
    <scope>NUCLEOTIDE SEQUENCE [LARGE SCALE GENOMIC DNA]</scope>
    <source>
        <strain evidence="2 3">CLA-AA-H132</strain>
    </source>
</reference>
<organism evidence="2 3">
    <name type="scientific">Laedolimicola intestinihominis</name>
    <dbReference type="NCBI Taxonomy" id="3133166"/>
    <lineage>
        <taxon>Bacteria</taxon>
        <taxon>Bacillati</taxon>
        <taxon>Bacillota</taxon>
        <taxon>Clostridia</taxon>
        <taxon>Lachnospirales</taxon>
        <taxon>Lachnospiraceae</taxon>
        <taxon>Laedolimicola</taxon>
    </lineage>
</organism>
<keyword evidence="1" id="KW-0704">Schiff base</keyword>
<dbReference type="Proteomes" id="UP001438008">
    <property type="component" value="Unassembled WGS sequence"/>
</dbReference>
<protein>
    <submittedName>
        <fullName evidence="2">Transaldolase family protein</fullName>
    </submittedName>
</protein>
<dbReference type="Gene3D" id="3.20.20.70">
    <property type="entry name" value="Aldolase class I"/>
    <property type="match status" value="1"/>
</dbReference>
<gene>
    <name evidence="2" type="ORF">WMO29_12470</name>
</gene>
<dbReference type="PANTHER" id="PTHR10683">
    <property type="entry name" value="TRANSALDOLASE"/>
    <property type="match status" value="1"/>
</dbReference>
<dbReference type="SUPFAM" id="SSF51569">
    <property type="entry name" value="Aldolase"/>
    <property type="match status" value="1"/>
</dbReference>
<evidence type="ECO:0000313" key="2">
    <source>
        <dbReference type="EMBL" id="MEQ2473293.1"/>
    </source>
</evidence>
<accession>A0ABV1FJS1</accession>
<dbReference type="Pfam" id="PF00923">
    <property type="entry name" value="TAL_FSA"/>
    <property type="match status" value="1"/>
</dbReference>
<dbReference type="RefSeq" id="WP_349165017.1">
    <property type="nucleotide sequence ID" value="NZ_JBBMFE010000012.1"/>
</dbReference>
<evidence type="ECO:0000313" key="3">
    <source>
        <dbReference type="Proteomes" id="UP001438008"/>
    </source>
</evidence>
<proteinExistence type="predicted"/>
<dbReference type="EMBL" id="JBBMFE010000012">
    <property type="protein sequence ID" value="MEQ2473293.1"/>
    <property type="molecule type" value="Genomic_DNA"/>
</dbReference>
<keyword evidence="3" id="KW-1185">Reference proteome</keyword>
<dbReference type="InterPro" id="IPR013785">
    <property type="entry name" value="Aldolase_TIM"/>
</dbReference>
<name>A0ABV1FJS1_9FIRM</name>
<evidence type="ECO:0000256" key="1">
    <source>
        <dbReference type="ARBA" id="ARBA00023270"/>
    </source>
</evidence>
<dbReference type="InterPro" id="IPR001585">
    <property type="entry name" value="TAL/FSA"/>
</dbReference>
<sequence>MNQFLIEKRNPILFPESAADFSKQLETLKTELKALMADNPEGKDFYLKTAVDVAVDLRSWLAEWVLVDLVKTEDITAASNNLLAFAKDFGAAEAAAEGEKEIEAIASSATKKLCDLNKEGKANTVWGHDYASGLTHSLRRGARWVTSNPCKIQLFKKDFPDYYQELIAEIKRENAGATPAVMAAQMFTKVCAISARALYPIFKATDKQYGFVCMQVDPRDIKDTDAMIKQVEFWYDAMKKELGVEEPNVVFKLPAVEAALEAARILLEKNYKLCMTLNFTVTQHLRFAEILSKGKKNGYLVLMGGQLDDQIAKELEAKGVENAKDIAKHGAEAVIRKSYRLLAEKGYKNLSIMTAAVRGPWHIQNSFAPVGGAPVLITTVTGKINQFDAEPTPFDSLMDQPIEEKYLEVLKTSDVFNKAICTPDEGLLTWENLYEYPPFVAFFTQFVAAYQEIEDDFK</sequence>
<comment type="caution">
    <text evidence="2">The sequence shown here is derived from an EMBL/GenBank/DDBJ whole genome shotgun (WGS) entry which is preliminary data.</text>
</comment>